<evidence type="ECO:0000256" key="10">
    <source>
        <dbReference type="SAM" id="MobiDB-lite"/>
    </source>
</evidence>
<feature type="domain" description="Helicase ATP-binding" evidence="11">
    <location>
        <begin position="331"/>
        <end position="505"/>
    </location>
</feature>
<dbReference type="PROSITE" id="PS51194">
    <property type="entry name" value="HELICASE_CTER"/>
    <property type="match status" value="1"/>
</dbReference>
<dbReference type="InterPro" id="IPR000330">
    <property type="entry name" value="SNF2_N"/>
</dbReference>
<dbReference type="Proteomes" id="UP001359485">
    <property type="component" value="Unassembled WGS sequence"/>
</dbReference>
<proteinExistence type="predicted"/>
<dbReference type="SUPFAM" id="SSF48371">
    <property type="entry name" value="ARM repeat"/>
    <property type="match status" value="1"/>
</dbReference>
<organism evidence="13 14">
    <name type="scientific">Polyplax serrata</name>
    <name type="common">Common mouse louse</name>
    <dbReference type="NCBI Taxonomy" id="468196"/>
    <lineage>
        <taxon>Eukaryota</taxon>
        <taxon>Metazoa</taxon>
        <taxon>Ecdysozoa</taxon>
        <taxon>Arthropoda</taxon>
        <taxon>Hexapoda</taxon>
        <taxon>Insecta</taxon>
        <taxon>Pterygota</taxon>
        <taxon>Neoptera</taxon>
        <taxon>Paraneoptera</taxon>
        <taxon>Psocodea</taxon>
        <taxon>Troctomorpha</taxon>
        <taxon>Phthiraptera</taxon>
        <taxon>Anoplura</taxon>
        <taxon>Polyplacidae</taxon>
        <taxon>Polyplax</taxon>
    </lineage>
</organism>
<dbReference type="PANTHER" id="PTHR45629:SF7">
    <property type="entry name" value="DNA EXCISION REPAIR PROTEIN ERCC-6-RELATED"/>
    <property type="match status" value="1"/>
</dbReference>
<keyword evidence="5" id="KW-0378">Hydrolase</keyword>
<protein>
    <recommendedName>
        <fullName evidence="2">DNA repair and recombination protein RAD54-like</fullName>
    </recommendedName>
    <alternativeName>
        <fullName evidence="9">Protein okra</fullName>
    </alternativeName>
</protein>
<evidence type="ECO:0000259" key="12">
    <source>
        <dbReference type="PROSITE" id="PS51194"/>
    </source>
</evidence>
<evidence type="ECO:0000256" key="3">
    <source>
        <dbReference type="ARBA" id="ARBA00022618"/>
    </source>
</evidence>
<keyword evidence="6" id="KW-0469">Meiosis</keyword>
<feature type="region of interest" description="Disordered" evidence="10">
    <location>
        <begin position="220"/>
        <end position="275"/>
    </location>
</feature>
<keyword evidence="4" id="KW-0498">Mitosis</keyword>
<comment type="subunit">
    <text evidence="1">Interacts (via N-terminus) with spn-A/Rad51.</text>
</comment>
<dbReference type="Gene3D" id="3.40.50.10810">
    <property type="entry name" value="Tandem AAA-ATPase domain"/>
    <property type="match status" value="1"/>
</dbReference>
<evidence type="ECO:0000256" key="9">
    <source>
        <dbReference type="ARBA" id="ARBA00029956"/>
    </source>
</evidence>
<dbReference type="InterPro" id="IPR048733">
    <property type="entry name" value="CFA69_ARM_dom"/>
</dbReference>
<dbReference type="InterPro" id="IPR016024">
    <property type="entry name" value="ARM-type_fold"/>
</dbReference>
<feature type="compositionally biased region" description="Polar residues" evidence="10">
    <location>
        <begin position="1034"/>
        <end position="1043"/>
    </location>
</feature>
<evidence type="ECO:0000256" key="6">
    <source>
        <dbReference type="ARBA" id="ARBA00023254"/>
    </source>
</evidence>
<keyword evidence="14" id="KW-1185">Reference proteome</keyword>
<evidence type="ECO:0000313" key="13">
    <source>
        <dbReference type="EMBL" id="KAK6637887.1"/>
    </source>
</evidence>
<reference evidence="13 14" key="1">
    <citation type="submission" date="2023-09" db="EMBL/GenBank/DDBJ databases">
        <title>Genomes of two closely related lineages of the louse Polyplax serrata with different host specificities.</title>
        <authorList>
            <person name="Martinu J."/>
            <person name="Tarabai H."/>
            <person name="Stefka J."/>
            <person name="Hypsa V."/>
        </authorList>
    </citation>
    <scope>NUCLEOTIDE SEQUENCE [LARGE SCALE GENOMIC DNA]</scope>
    <source>
        <strain evidence="13">98ZLc_SE</strain>
    </source>
</reference>
<evidence type="ECO:0000256" key="2">
    <source>
        <dbReference type="ARBA" id="ARBA00015341"/>
    </source>
</evidence>
<dbReference type="Pfam" id="PF00271">
    <property type="entry name" value="Helicase_C"/>
    <property type="match status" value="1"/>
</dbReference>
<gene>
    <name evidence="13" type="ORF">RUM44_008309</name>
</gene>
<name>A0ABR1B838_POLSC</name>
<feature type="compositionally biased region" description="Basic residues" evidence="10">
    <location>
        <begin position="931"/>
        <end position="940"/>
    </location>
</feature>
<dbReference type="InterPro" id="IPR014001">
    <property type="entry name" value="Helicase_ATP-bd"/>
</dbReference>
<sequence length="2158" mass="247511">MECKVECTADTTPESSDSLNVTEVYPNKQFTANRNCIPTVPQNEQETELSGLGVEVYNQEVFEKEILHQVDLVLQGQKKHSKEKKQAVNVDELNEGQEIEKPFYIDNEESERDKKIRMGEMTPFGTVISMKTIEGNHLENIEEYLQKQVKIANERRAKKRKSHNAIHKIKPGKKLYGVRNKSKGILPDSTEPNNSNETIIVTDCDNIKFARLENKLETKLEDNNSSGSEFIPSESDDEDVDFKPECRVPRKVKKKLKDNEGSNSSNKSRIKGEKDDGSELNYLKRLEIWEKKNCRQEIESQLQNLGDDFKMPSIIWDKLYNYQRVGVQWLWELNLQKCGGIIGDEMGLGKTIQIIAFLAGLSTTNLLSRHGSFRGLGPVLIVCPTTVMHQWIKEFHQWWPQFRIFLLHESGTYNGKRTDLIRDVVKSNGILITSYITCVQQSGDLLRHTWHYVILDEGHKIRNPESQITNTVKLFKTPHRLILSGSPIQNNLKELWSLFDFIFPGKLGTLPVFLAEFGVPITQGGFVNASKVQVATAYKCATILRDTISPYLLRRVKEDVKNHINLPPKNEQVLFCKLTVEQRELYIDYINSGRVNDILCGKLRVFVGLIELRKICNHPHLYTGCVKQSKLENGSFVPEEEKFGYWKKAGKMIVLETLLRIWKKQGHRVLVFTQSRKMLGILESFVRSQNYEYLKIDGTTSIGSRQPLINTFNEDKKYYIFLSTTHVGGLGVNLTGADRVVIYDPDWNPATDVQARERAWRLGQENQVTIYRFVTAGTIEEKIYHRQIYKQFLTNKVLKDPSQRRFFKSNDLYELFTYKGDEGTNETSAIFEGTDYELNLRNLPKRRRRDKYKDDSAMEPKSMKTAVETQNLLTKEKIEKMKQLAQALSRKIAMDALKSESEKNGGLSKDQNSGKDENIDAKTAAGENDKQKRKKSKRKKRDYEVMDGEVIPHLKKKKQYRDVIKDSSNYEKDDDYILKKLFSKSGVQSALKHDQLMETGTPDYALVEGEAEKIAKEAVKALRESRRHYARPFNNIQTSNPSSKPIFGKKTFGQKASPGNESSSNGKDKPMSSAELLMRIRQRNGLTSASTNNSVNENFDLLVDIRNFISFGARVEYRATTQEIIDMVDYQRVRLLFSKVYSTRFVIFIAHPAEREYGSCVKISVGDELILTRDYYLINDGEKNMSNTRNNSYDSEKGECESVWLVSGPPFDQRDYMVSPSESTSSLNADRSNEFSQSVRRKTQCGPSDIKINCKYILDPQGALNKLVELVRSGSTQVFVKRIKNLISKYFQGCLCGYMIDDIPSIVEIVEHFSRNRTSCPEFSDFVFDLICPSMNPPVIQKNSDLMRSKKIMKDYFTLLGELLATFENDCHQNRVLDVIECLISRRKLADVAAVKVSICQEAMEESELPYVVAVLMETVSYDLYFRYLDLAVQIILVSLKSGYVMLQCNVLHSALCRLNFCGSYSLARELPKNSVEESLLNEYYTLLEKSSYLIWGLLSIICKCDAQVPCPGEDALVNLRIVFERECTKKCQKALDARNNLAGLMVKLCFAFGDKLAMLESGLGMDIAVISVATEIGAQGTWVEACHLGTKKEDFMLKKLMLLCCCLINSNKKFVETTKSFKVIDGLLRLIDPKEASRWIPTQYIDLFYTALRALSELVPAQPEVYVLNKGNARLLSVMKLFMDKHFDRDALLELLKTFSTIVLCEKNECIITDILEQNGVEFLLELCTYILNLDVIKLEDQEKLCRIFIVLERTLRNQGKMLSKHSDSCVSISVALMKRVLNNLNYDSKWNPRIFISFGAFVWETIAWCPSSLPDFTEKGGIYLILDLIEVSTFPVQMFLLGVLVDMADDGKCVSSLMTWRGKEGYGIVDLLIAIWRKEEEINKVHRTKDGVIEDIEMPLMTEEQWYVTHQIKGSHNYSPSIAEMMCSARPKIYALFKFLHERHAALRNMSESFYELYLKNVRPSYQVYIPLIDHYLMLKMGEVWFEVLRDTSINGILPTAFDGEVMGTLIDERNMWSARIKTMQEEIMLIQRKNNADKEGELYELLKSNRLSTSLEALAELDYIARTSSRKFQLQKKRKQINDVENSLKILSIAPDQNIHRTFMYKTNATCFCGSYVKIKSEKEVYEHDDITIVSSDLPEENCFDEQDEEVVTKQ</sequence>
<dbReference type="EMBL" id="JAWJWF010000002">
    <property type="protein sequence ID" value="KAK6637887.1"/>
    <property type="molecule type" value="Genomic_DNA"/>
</dbReference>
<dbReference type="Pfam" id="PF21049">
    <property type="entry name" value="CFA69_ARM_rpt"/>
    <property type="match status" value="1"/>
</dbReference>
<dbReference type="InterPro" id="IPR001650">
    <property type="entry name" value="Helicase_C-like"/>
</dbReference>
<dbReference type="SUPFAM" id="SSF52540">
    <property type="entry name" value="P-loop containing nucleoside triphosphate hydrolases"/>
    <property type="match status" value="2"/>
</dbReference>
<dbReference type="InterPro" id="IPR038718">
    <property type="entry name" value="SNF2-like_sf"/>
</dbReference>
<feature type="region of interest" description="Disordered" evidence="10">
    <location>
        <begin position="1033"/>
        <end position="1070"/>
    </location>
</feature>
<dbReference type="PROSITE" id="PS51192">
    <property type="entry name" value="HELICASE_ATP_BIND_1"/>
    <property type="match status" value="1"/>
</dbReference>
<feature type="region of interest" description="Disordered" evidence="10">
    <location>
        <begin position="899"/>
        <end position="946"/>
    </location>
</feature>
<dbReference type="Gene3D" id="3.40.50.300">
    <property type="entry name" value="P-loop containing nucleotide triphosphate hydrolases"/>
    <property type="match status" value="1"/>
</dbReference>
<feature type="region of interest" description="Disordered" evidence="10">
    <location>
        <begin position="1217"/>
        <end position="1242"/>
    </location>
</feature>
<dbReference type="CDD" id="cd18793">
    <property type="entry name" value="SF2_C_SNF"/>
    <property type="match status" value="1"/>
</dbReference>
<evidence type="ECO:0000256" key="8">
    <source>
        <dbReference type="ARBA" id="ARBA00024776"/>
    </source>
</evidence>
<dbReference type="InterPro" id="IPR049730">
    <property type="entry name" value="SNF2/RAD54-like_C"/>
</dbReference>
<feature type="compositionally biased region" description="Polar residues" evidence="10">
    <location>
        <begin position="1220"/>
        <end position="1238"/>
    </location>
</feature>
<evidence type="ECO:0000256" key="7">
    <source>
        <dbReference type="ARBA" id="ARBA00023306"/>
    </source>
</evidence>
<keyword evidence="3" id="KW-0132">Cell division</keyword>
<evidence type="ECO:0000256" key="5">
    <source>
        <dbReference type="ARBA" id="ARBA00022801"/>
    </source>
</evidence>
<dbReference type="PANTHER" id="PTHR45629">
    <property type="entry name" value="SNF2/RAD54 FAMILY MEMBER"/>
    <property type="match status" value="1"/>
</dbReference>
<dbReference type="SMART" id="SM00490">
    <property type="entry name" value="HELICc"/>
    <property type="match status" value="1"/>
</dbReference>
<evidence type="ECO:0000259" key="11">
    <source>
        <dbReference type="PROSITE" id="PS51192"/>
    </source>
</evidence>
<dbReference type="InterPro" id="IPR027417">
    <property type="entry name" value="P-loop_NTPase"/>
</dbReference>
<comment type="function">
    <text evidence="8">Involved in mitotic DNA repair and meiotic recombination. Functions in the recombinational DNA repair pathway. Essential for interhomolog gene conversion (GC), but may have a less important role in intersister GC than spn-A/Rad51. In the presence of DNA, spn-A/Rad51 enhances the ATPase activity of okr/Rad54.</text>
</comment>
<evidence type="ECO:0000313" key="14">
    <source>
        <dbReference type="Proteomes" id="UP001359485"/>
    </source>
</evidence>
<dbReference type="SMART" id="SM00487">
    <property type="entry name" value="DEXDc"/>
    <property type="match status" value="1"/>
</dbReference>
<dbReference type="InterPro" id="IPR050496">
    <property type="entry name" value="SNF2_RAD54_helicase_repair"/>
</dbReference>
<evidence type="ECO:0000256" key="1">
    <source>
        <dbReference type="ARBA" id="ARBA00011467"/>
    </source>
</evidence>
<evidence type="ECO:0000256" key="4">
    <source>
        <dbReference type="ARBA" id="ARBA00022776"/>
    </source>
</evidence>
<comment type="caution">
    <text evidence="13">The sequence shown here is derived from an EMBL/GenBank/DDBJ whole genome shotgun (WGS) entry which is preliminary data.</text>
</comment>
<feature type="domain" description="Helicase C-terminal" evidence="12">
    <location>
        <begin position="654"/>
        <end position="813"/>
    </location>
</feature>
<accession>A0ABR1B838</accession>
<dbReference type="CDD" id="cd18000">
    <property type="entry name" value="DEXHc_ERCC6"/>
    <property type="match status" value="1"/>
</dbReference>
<dbReference type="Pfam" id="PF00176">
    <property type="entry name" value="SNF2-rel_dom"/>
    <property type="match status" value="1"/>
</dbReference>
<keyword evidence="7" id="KW-0131">Cell cycle</keyword>